<evidence type="ECO:0000313" key="3">
    <source>
        <dbReference type="Proteomes" id="UP000783287"/>
    </source>
</evidence>
<dbReference type="AlphaFoldDB" id="A0A955L6M0"/>
<feature type="transmembrane region" description="Helical" evidence="1">
    <location>
        <begin position="302"/>
        <end position="319"/>
    </location>
</feature>
<sequence>MAGILNLIRLIPIFYSLIVGTALQARFANKLLSKSIKDYPLDPNGKPKDRVISKMYTYGAVAYFSVLEYAKLFDRKVTNTEREITTIINAMIIGYDELIDHYETNDNDLSEMINNPDKYQAQNYLEQIIINLYKDILDKVPQDRQKDIREIFSQVNYIQVKSKLQRDPNTSLKKIEAITLTKGGSTVVLYLQLLNWIKDDKLFETFFDLGGWLQLNDDKSDYKKDLEQGVITLYTYPNNYENADQLNEKLQKHVFSKIMALQFPDKKKRHLLYVFFVIVTLHNAYVLASAQKSKAYKFLNQNGIMSSFITMLLSIKYCYKTIYNYNYNQSI</sequence>
<keyword evidence="1" id="KW-0812">Transmembrane</keyword>
<organism evidence="2 3">
    <name type="scientific">Candidatus Dojkabacteria bacterium</name>
    <dbReference type="NCBI Taxonomy" id="2099670"/>
    <lineage>
        <taxon>Bacteria</taxon>
        <taxon>Candidatus Dojkabacteria</taxon>
    </lineage>
</organism>
<gene>
    <name evidence="2" type="ORF">KC909_06470</name>
</gene>
<reference evidence="2" key="2">
    <citation type="journal article" date="2021" name="Microbiome">
        <title>Successional dynamics and alternative stable states in a saline activated sludge microbial community over 9 years.</title>
        <authorList>
            <person name="Wang Y."/>
            <person name="Ye J."/>
            <person name="Ju F."/>
            <person name="Liu L."/>
            <person name="Boyd J.A."/>
            <person name="Deng Y."/>
            <person name="Parks D.H."/>
            <person name="Jiang X."/>
            <person name="Yin X."/>
            <person name="Woodcroft B.J."/>
            <person name="Tyson G.W."/>
            <person name="Hugenholtz P."/>
            <person name="Polz M.F."/>
            <person name="Zhang T."/>
        </authorList>
    </citation>
    <scope>NUCLEOTIDE SEQUENCE</scope>
    <source>
        <strain evidence="2">HKST-UBA14</strain>
    </source>
</reference>
<name>A0A955L6M0_9BACT</name>
<proteinExistence type="predicted"/>
<comment type="caution">
    <text evidence="2">The sequence shown here is derived from an EMBL/GenBank/DDBJ whole genome shotgun (WGS) entry which is preliminary data.</text>
</comment>
<dbReference type="Proteomes" id="UP000783287">
    <property type="component" value="Unassembled WGS sequence"/>
</dbReference>
<evidence type="ECO:0000313" key="2">
    <source>
        <dbReference type="EMBL" id="MCA9383977.1"/>
    </source>
</evidence>
<feature type="transmembrane region" description="Helical" evidence="1">
    <location>
        <begin position="6"/>
        <end position="27"/>
    </location>
</feature>
<protein>
    <submittedName>
        <fullName evidence="2">Uncharacterized protein</fullName>
    </submittedName>
</protein>
<feature type="transmembrane region" description="Helical" evidence="1">
    <location>
        <begin position="271"/>
        <end position="290"/>
    </location>
</feature>
<evidence type="ECO:0000256" key="1">
    <source>
        <dbReference type="SAM" id="Phobius"/>
    </source>
</evidence>
<keyword evidence="1" id="KW-0472">Membrane</keyword>
<keyword evidence="1" id="KW-1133">Transmembrane helix</keyword>
<reference evidence="2" key="1">
    <citation type="submission" date="2020-04" db="EMBL/GenBank/DDBJ databases">
        <authorList>
            <person name="Zhang T."/>
        </authorList>
    </citation>
    <scope>NUCLEOTIDE SEQUENCE</scope>
    <source>
        <strain evidence="2">HKST-UBA14</strain>
    </source>
</reference>
<accession>A0A955L6M0</accession>
<dbReference type="EMBL" id="JAGQLK010000197">
    <property type="protein sequence ID" value="MCA9383977.1"/>
    <property type="molecule type" value="Genomic_DNA"/>
</dbReference>